<dbReference type="Proteomes" id="UP000073494">
    <property type="component" value="Unassembled WGS sequence"/>
</dbReference>
<evidence type="ECO:0000313" key="1">
    <source>
        <dbReference type="EMBL" id="CYU88440.1"/>
    </source>
</evidence>
<name>A0A0Z8GF76_STRSU</name>
<evidence type="ECO:0000313" key="4">
    <source>
        <dbReference type="Proteomes" id="UP000073494"/>
    </source>
</evidence>
<dbReference type="RefSeq" id="WP_024401607.1">
    <property type="nucleotide sequence ID" value="NZ_CEDY01000034.1"/>
</dbReference>
<protein>
    <submittedName>
        <fullName evidence="2">Uncharacterized protein</fullName>
    </submittedName>
</protein>
<sequence length="62" mass="7105">MEVMAMPSKATVMFYNQVRPWIVSGEMKNGIMNYKFADDTPNKVLELFSELKDKLSYPSVAL</sequence>
<evidence type="ECO:0000313" key="2">
    <source>
        <dbReference type="EMBL" id="CYU97674.1"/>
    </source>
</evidence>
<proteinExistence type="predicted"/>
<evidence type="ECO:0000313" key="3">
    <source>
        <dbReference type="Proteomes" id="UP000072794"/>
    </source>
</evidence>
<dbReference type="Proteomes" id="UP000072794">
    <property type="component" value="Unassembled WGS sequence"/>
</dbReference>
<reference evidence="3 4" key="1">
    <citation type="submission" date="2016-02" db="EMBL/GenBank/DDBJ databases">
        <authorList>
            <consortium name="Pathogen Informatics"/>
        </authorList>
    </citation>
    <scope>NUCLEOTIDE SEQUENCE [LARGE SCALE GENOMIC DNA]</scope>
    <source>
        <strain evidence="1 3">LSS52</strain>
        <strain evidence="2 4">LSS54</strain>
    </source>
</reference>
<organism evidence="2 4">
    <name type="scientific">Streptococcus suis</name>
    <dbReference type="NCBI Taxonomy" id="1307"/>
    <lineage>
        <taxon>Bacteria</taxon>
        <taxon>Bacillati</taxon>
        <taxon>Bacillota</taxon>
        <taxon>Bacilli</taxon>
        <taxon>Lactobacillales</taxon>
        <taxon>Streptococcaceae</taxon>
        <taxon>Streptococcus</taxon>
    </lineage>
</organism>
<dbReference type="EMBL" id="FIHD01000021">
    <property type="protein sequence ID" value="CYU97674.1"/>
    <property type="molecule type" value="Genomic_DNA"/>
</dbReference>
<dbReference type="AlphaFoldDB" id="A0A0Z8GF76"/>
<accession>A0A0Z8GF76</accession>
<dbReference type="EMBL" id="FIHA01000020">
    <property type="protein sequence ID" value="CYU88440.1"/>
    <property type="molecule type" value="Genomic_DNA"/>
</dbReference>
<gene>
    <name evidence="1" type="ORF">ERS132414_01180</name>
    <name evidence="2" type="ORF">ERS132416_01305</name>
</gene>